<dbReference type="InterPro" id="IPR001451">
    <property type="entry name" value="Hexapep"/>
</dbReference>
<dbReference type="AlphaFoldDB" id="A0A2S9QD07"/>
<dbReference type="InterPro" id="IPR050179">
    <property type="entry name" value="Trans_hexapeptide_repeat"/>
</dbReference>
<evidence type="ECO:0000256" key="2">
    <source>
        <dbReference type="ARBA" id="ARBA00022679"/>
    </source>
</evidence>
<gene>
    <name evidence="5" type="ORF">C5L14_11355</name>
</gene>
<dbReference type="Gene3D" id="2.160.10.10">
    <property type="entry name" value="Hexapeptide repeat proteins"/>
    <property type="match status" value="1"/>
</dbReference>
<evidence type="ECO:0000256" key="4">
    <source>
        <dbReference type="ARBA" id="ARBA00023315"/>
    </source>
</evidence>
<keyword evidence="6" id="KW-1185">Reference proteome</keyword>
<proteinExistence type="inferred from homology"/>
<dbReference type="PROSITE" id="PS00101">
    <property type="entry name" value="HEXAPEP_TRANSFERASES"/>
    <property type="match status" value="1"/>
</dbReference>
<accession>A0A2S9QD07</accession>
<dbReference type="GO" id="GO:0016746">
    <property type="term" value="F:acyltransferase activity"/>
    <property type="evidence" value="ECO:0007669"/>
    <property type="project" value="UniProtKB-KW"/>
</dbReference>
<dbReference type="OrthoDB" id="9815592at2"/>
<dbReference type="Pfam" id="PF00132">
    <property type="entry name" value="Hexapep"/>
    <property type="match status" value="1"/>
</dbReference>
<keyword evidence="4" id="KW-0012">Acyltransferase</keyword>
<dbReference type="SUPFAM" id="SSF51161">
    <property type="entry name" value="Trimeric LpxA-like enzymes"/>
    <property type="match status" value="1"/>
</dbReference>
<sequence length="229" mass="24975">MAISSKATTLTYAPDDIVIRSALHRGLLQIGLPRFALRKAAKWSRHRYGPRDDFMRALVKQRFGISVGKYSYGYRPLCTKQSKIAEIGAFCSIATEIKVSGGNHPLDLVSTSPATYLKGWGIVDEAIDRHYPKNQPIVIGHDVWIGMGVTLMTGITIGHGAVIAGGAVVTKDVPPYAIMGGVPAKLIRYRFDDATIEKLLASAWWTWPDEALQAKASLLRDPAAFLAAL</sequence>
<organism evidence="5 6">
    <name type="scientific">Labrys okinawensis</name>
    <dbReference type="NCBI Taxonomy" id="346911"/>
    <lineage>
        <taxon>Bacteria</taxon>
        <taxon>Pseudomonadati</taxon>
        <taxon>Pseudomonadota</taxon>
        <taxon>Alphaproteobacteria</taxon>
        <taxon>Hyphomicrobiales</taxon>
        <taxon>Xanthobacteraceae</taxon>
        <taxon>Labrys</taxon>
    </lineage>
</organism>
<reference evidence="5 6" key="1">
    <citation type="submission" date="2018-02" db="EMBL/GenBank/DDBJ databases">
        <title>Whole genome sequencing of endophytic bacterium.</title>
        <authorList>
            <person name="Eedara R."/>
            <person name="Podile A.R."/>
        </authorList>
    </citation>
    <scope>NUCLEOTIDE SEQUENCE [LARGE SCALE GENOMIC DNA]</scope>
    <source>
        <strain evidence="5 6">RP1T</strain>
    </source>
</reference>
<dbReference type="PANTHER" id="PTHR43300:SF11">
    <property type="entry name" value="ACETYLTRANSFERASE RV3034C-RELATED"/>
    <property type="match status" value="1"/>
</dbReference>
<evidence type="ECO:0000313" key="5">
    <source>
        <dbReference type="EMBL" id="PRH87226.1"/>
    </source>
</evidence>
<keyword evidence="3" id="KW-0677">Repeat</keyword>
<name>A0A2S9QD07_9HYPH</name>
<dbReference type="Proteomes" id="UP000237682">
    <property type="component" value="Unassembled WGS sequence"/>
</dbReference>
<dbReference type="PANTHER" id="PTHR43300">
    <property type="entry name" value="ACETYLTRANSFERASE"/>
    <property type="match status" value="1"/>
</dbReference>
<dbReference type="EMBL" id="PUEJ01000004">
    <property type="protein sequence ID" value="PRH87226.1"/>
    <property type="molecule type" value="Genomic_DNA"/>
</dbReference>
<dbReference type="InterPro" id="IPR011004">
    <property type="entry name" value="Trimer_LpxA-like_sf"/>
</dbReference>
<comment type="similarity">
    <text evidence="1">Belongs to the transferase hexapeptide repeat family.</text>
</comment>
<keyword evidence="2 5" id="KW-0808">Transferase</keyword>
<evidence type="ECO:0000256" key="1">
    <source>
        <dbReference type="ARBA" id="ARBA00007274"/>
    </source>
</evidence>
<evidence type="ECO:0000313" key="6">
    <source>
        <dbReference type="Proteomes" id="UP000237682"/>
    </source>
</evidence>
<comment type="caution">
    <text evidence="5">The sequence shown here is derived from an EMBL/GenBank/DDBJ whole genome shotgun (WGS) entry which is preliminary data.</text>
</comment>
<dbReference type="InterPro" id="IPR018357">
    <property type="entry name" value="Hexapep_transf_CS"/>
</dbReference>
<dbReference type="CDD" id="cd03349">
    <property type="entry name" value="LbH_XAT"/>
    <property type="match status" value="1"/>
</dbReference>
<protein>
    <submittedName>
        <fullName evidence="5">Chloramphenicol acetyltransferase</fullName>
    </submittedName>
</protein>
<evidence type="ECO:0000256" key="3">
    <source>
        <dbReference type="ARBA" id="ARBA00022737"/>
    </source>
</evidence>